<name>A0A438AJN5_9RHOB</name>
<dbReference type="EMBL" id="RQXX01000002">
    <property type="protein sequence ID" value="RVV98815.1"/>
    <property type="molecule type" value="Genomic_DNA"/>
</dbReference>
<reference evidence="3 4" key="1">
    <citation type="submission" date="2018-11" db="EMBL/GenBank/DDBJ databases">
        <title>Mesobaculum littorinae gen. nov., sp. nov., isolated from Littorina scabra that represents a novel genus of the order Rhodobacteraceae.</title>
        <authorList>
            <person name="Li F."/>
        </authorList>
    </citation>
    <scope>NUCLEOTIDE SEQUENCE [LARGE SCALE GENOMIC DNA]</scope>
    <source>
        <strain evidence="3 4">M0103</strain>
    </source>
</reference>
<dbReference type="InterPro" id="IPR036680">
    <property type="entry name" value="SPOR-like_sf"/>
</dbReference>
<dbReference type="InterPro" id="IPR007730">
    <property type="entry name" value="SPOR-like_dom"/>
</dbReference>
<dbReference type="Pfam" id="PF05036">
    <property type="entry name" value="SPOR"/>
    <property type="match status" value="1"/>
</dbReference>
<dbReference type="PROSITE" id="PS51724">
    <property type="entry name" value="SPOR"/>
    <property type="match status" value="1"/>
</dbReference>
<protein>
    <submittedName>
        <fullName evidence="3">SPOR domain-containing protein</fullName>
    </submittedName>
</protein>
<dbReference type="Gene3D" id="3.30.70.1070">
    <property type="entry name" value="Sporulation related repeat"/>
    <property type="match status" value="1"/>
</dbReference>
<evidence type="ECO:0000313" key="4">
    <source>
        <dbReference type="Proteomes" id="UP000285908"/>
    </source>
</evidence>
<feature type="compositionally biased region" description="Polar residues" evidence="1">
    <location>
        <begin position="125"/>
        <end position="136"/>
    </location>
</feature>
<feature type="domain" description="SPOR" evidence="2">
    <location>
        <begin position="288"/>
        <end position="373"/>
    </location>
</feature>
<dbReference type="RefSeq" id="WP_127906048.1">
    <property type="nucleotide sequence ID" value="NZ_RQXX01000002.1"/>
</dbReference>
<evidence type="ECO:0000259" key="2">
    <source>
        <dbReference type="PROSITE" id="PS51724"/>
    </source>
</evidence>
<comment type="caution">
    <text evidence="3">The sequence shown here is derived from an EMBL/GenBank/DDBJ whole genome shotgun (WGS) entry which is preliminary data.</text>
</comment>
<dbReference type="Proteomes" id="UP000285908">
    <property type="component" value="Unassembled WGS sequence"/>
</dbReference>
<evidence type="ECO:0000256" key="1">
    <source>
        <dbReference type="SAM" id="MobiDB-lite"/>
    </source>
</evidence>
<sequence>MADIEFGDYEAGEAARTGAFTHLVNWTGGLLSLALVGGLGVWGYQLLVRDVTGVPVVRALAGPMRVAPEDPGGTLADHQGLAVNAIAAEGVAAGPAEQVMLAPPEMRLEDGDLPVAQLPKPSAESPGTATGQTPAGNSDIDDDLDPAFEGETMQAMDELPAEDDSVEMAADDGSVEDMPDDVLATDAAVARALSNDAGTSGDPEADARALADALSNGVEPLDGGDEIDDIAVAQTDSRGLSRSPRPQFRPASLTMAKPAVLRAEDAPVAVQTVSAAGPEVAEEVPADQIAAGTRLVQLGAFDSAETARDQWQKISGRFDDFFVGKSRVVQRAESGGKIFYRLRATGFEDLADARRFCSALVAQQADCIPVVVR</sequence>
<dbReference type="SUPFAM" id="SSF110997">
    <property type="entry name" value="Sporulation related repeat"/>
    <property type="match status" value="1"/>
</dbReference>
<proteinExistence type="predicted"/>
<gene>
    <name evidence="3" type="ORF">EKE94_07915</name>
</gene>
<dbReference type="AlphaFoldDB" id="A0A438AJN5"/>
<keyword evidence="4" id="KW-1185">Reference proteome</keyword>
<organism evidence="3 4">
    <name type="scientific">Mesobaculum littorinae</name>
    <dbReference type="NCBI Taxonomy" id="2486419"/>
    <lineage>
        <taxon>Bacteria</taxon>
        <taxon>Pseudomonadati</taxon>
        <taxon>Pseudomonadota</taxon>
        <taxon>Alphaproteobacteria</taxon>
        <taxon>Rhodobacterales</taxon>
        <taxon>Roseobacteraceae</taxon>
        <taxon>Mesobaculum</taxon>
    </lineage>
</organism>
<dbReference type="GO" id="GO:0042834">
    <property type="term" value="F:peptidoglycan binding"/>
    <property type="evidence" value="ECO:0007669"/>
    <property type="project" value="InterPro"/>
</dbReference>
<dbReference type="OrthoDB" id="8479416at2"/>
<evidence type="ECO:0000313" key="3">
    <source>
        <dbReference type="EMBL" id="RVV98815.1"/>
    </source>
</evidence>
<feature type="region of interest" description="Disordered" evidence="1">
    <location>
        <begin position="115"/>
        <end position="146"/>
    </location>
</feature>
<accession>A0A438AJN5</accession>